<accession>A0A9Q8Z1N1</accession>
<dbReference type="CDD" id="cd20339">
    <property type="entry name" value="BRcat_RBR_RNF216"/>
    <property type="match status" value="1"/>
</dbReference>
<evidence type="ECO:0000256" key="2">
    <source>
        <dbReference type="ARBA" id="ARBA00022723"/>
    </source>
</evidence>
<gene>
    <name evidence="7" type="ORF">yc1106_01746</name>
</gene>
<keyword evidence="2" id="KW-0479">Metal-binding</keyword>
<dbReference type="EMBL" id="CP089274">
    <property type="protein sequence ID" value="USP74472.1"/>
    <property type="molecule type" value="Genomic_DNA"/>
</dbReference>
<feature type="region of interest" description="Disordered" evidence="6">
    <location>
        <begin position="1"/>
        <end position="27"/>
    </location>
</feature>
<evidence type="ECO:0000256" key="3">
    <source>
        <dbReference type="ARBA" id="ARBA00022771"/>
    </source>
</evidence>
<dbReference type="AlphaFoldDB" id="A0A9Q8Z1N1"/>
<evidence type="ECO:0000256" key="5">
    <source>
        <dbReference type="ARBA" id="ARBA00022833"/>
    </source>
</evidence>
<keyword evidence="8" id="KW-1185">Reference proteome</keyword>
<keyword evidence="4" id="KW-0833">Ubl conjugation pathway</keyword>
<dbReference type="InterPro" id="IPR047545">
    <property type="entry name" value="BRcat_RBR_RNF216"/>
</dbReference>
<dbReference type="InterPro" id="IPR051628">
    <property type="entry name" value="LUBAC_E3_Ligases"/>
</dbReference>
<reference evidence="7" key="1">
    <citation type="submission" date="2021-12" db="EMBL/GenBank/DDBJ databases">
        <title>Curvularia clavata genome.</title>
        <authorList>
            <person name="Cao Y."/>
        </authorList>
    </citation>
    <scope>NUCLEOTIDE SEQUENCE</scope>
    <source>
        <strain evidence="7">Yc1106</strain>
    </source>
</reference>
<organism evidence="7 8">
    <name type="scientific">Curvularia clavata</name>
    <dbReference type="NCBI Taxonomy" id="95742"/>
    <lineage>
        <taxon>Eukaryota</taxon>
        <taxon>Fungi</taxon>
        <taxon>Dikarya</taxon>
        <taxon>Ascomycota</taxon>
        <taxon>Pezizomycotina</taxon>
        <taxon>Dothideomycetes</taxon>
        <taxon>Pleosporomycetidae</taxon>
        <taxon>Pleosporales</taxon>
        <taxon>Pleosporineae</taxon>
        <taxon>Pleosporaceae</taxon>
        <taxon>Curvularia</taxon>
    </lineage>
</organism>
<keyword evidence="5" id="KW-0862">Zinc</keyword>
<dbReference type="PANTHER" id="PTHR22770">
    <property type="entry name" value="UBIQUITIN CONJUGATING ENZYME 7 INTERACTING PROTEIN-RELATED"/>
    <property type="match status" value="1"/>
</dbReference>
<keyword evidence="3" id="KW-0863">Zinc-finger</keyword>
<sequence>MAPSDLRASREIIVLSDSETENDGDGDTQLQALFEQDYTGTGEVTAEPHESFPVVDPEVIDLAAIPDVDVPPSDPPRLQPDGQDPGSSAQDHVITEFECLQTVLSVLPDISTAYALKFIQQRTANHTRTITRCEQLIAELLEGEPYPKEAKEKKRKRGGEDEDELSAYEKGERDPEIGDYEHDAIDSIELLKDEFPYVPVRYITTTIQQHKTIYKAYGTLEKQLRDYELIARSFTKITKSRNKRGIELQLIEKGSQLPKELHAAKKKIEIEAAERRKFQEAKDAEKANLDHARMNNQMGECACCFEDVPLNRMISCNGDTVHLYCKNCVCQQIETQMGQSCCRPKCFGVDGCDGTFSRGQLQDVLSEKTFERLEHMQQMEDLAAAGLDFLSECPFCDFKMECPPVEFDKEFRCQNPKCSKTSCRLCQKESHIPLSCEEFKKEGQITLRHVVEEAMSAALIRHCNRCKHPFIKEFGCNKMTCTHCRNMQCHFGEAQAGKCPLHENIEERHEQEVKRAAGEAMAKVRADNPGLSDADLMVKVSDQVKQAEEARRGQVQAEAHAFPYHMVEHQPQQPLHQAFQPRPAPQPGAVAAIQNLRQMAQLQAARGERAQERAHFAAYFHEAGPHVPRRELNLAARLQQAQENANRREQLRHRVTQENEQQMVRTRQQWTQHEQHLAHLMQRQDAVLERIHAQDAARRAQEAQQHAHQQLMAERKRRLAERTGRR</sequence>
<dbReference type="Proteomes" id="UP001056012">
    <property type="component" value="Chromosome 1"/>
</dbReference>
<feature type="compositionally biased region" description="Basic and acidic residues" evidence="6">
    <location>
        <begin position="167"/>
        <end position="179"/>
    </location>
</feature>
<dbReference type="PANTHER" id="PTHR22770:SF47">
    <property type="entry name" value="E3 UBIQUITIN-PROTEIN LIGASE RNF216"/>
    <property type="match status" value="1"/>
</dbReference>
<comment type="pathway">
    <text evidence="1">Protein modification; protein ubiquitination.</text>
</comment>
<protein>
    <submittedName>
        <fullName evidence="7">E3 ubiquitin-protein ligase RNF216</fullName>
    </submittedName>
</protein>
<dbReference type="VEuPathDB" id="FungiDB:yc1106_01746"/>
<dbReference type="SUPFAM" id="SSF57850">
    <property type="entry name" value="RING/U-box"/>
    <property type="match status" value="1"/>
</dbReference>
<evidence type="ECO:0000256" key="6">
    <source>
        <dbReference type="SAM" id="MobiDB-lite"/>
    </source>
</evidence>
<proteinExistence type="predicted"/>
<dbReference type="Pfam" id="PF26200">
    <property type="entry name" value="Rcat_RNF216"/>
    <property type="match status" value="1"/>
</dbReference>
<evidence type="ECO:0000313" key="7">
    <source>
        <dbReference type="EMBL" id="USP74472.1"/>
    </source>
</evidence>
<evidence type="ECO:0000256" key="4">
    <source>
        <dbReference type="ARBA" id="ARBA00022786"/>
    </source>
</evidence>
<evidence type="ECO:0000256" key="1">
    <source>
        <dbReference type="ARBA" id="ARBA00004906"/>
    </source>
</evidence>
<dbReference type="GO" id="GO:0008270">
    <property type="term" value="F:zinc ion binding"/>
    <property type="evidence" value="ECO:0007669"/>
    <property type="project" value="UniProtKB-KW"/>
</dbReference>
<feature type="region of interest" description="Disordered" evidence="6">
    <location>
        <begin position="696"/>
        <end position="726"/>
    </location>
</feature>
<feature type="region of interest" description="Disordered" evidence="6">
    <location>
        <begin position="148"/>
        <end position="179"/>
    </location>
</feature>
<feature type="region of interest" description="Disordered" evidence="6">
    <location>
        <begin position="67"/>
        <end position="89"/>
    </location>
</feature>
<evidence type="ECO:0000313" key="8">
    <source>
        <dbReference type="Proteomes" id="UP001056012"/>
    </source>
</evidence>
<name>A0A9Q8Z1N1_CURCL</name>
<dbReference type="OrthoDB" id="10009520at2759"/>